<feature type="compositionally biased region" description="Low complexity" evidence="1">
    <location>
        <begin position="439"/>
        <end position="461"/>
    </location>
</feature>
<protein>
    <submittedName>
        <fullName evidence="2">Uncharacterized protein</fullName>
    </submittedName>
</protein>
<dbReference type="InterPro" id="IPR039601">
    <property type="entry name" value="Rrn5"/>
</dbReference>
<name>A0AA39QTF5_9LECA</name>
<feature type="compositionally biased region" description="Acidic residues" evidence="1">
    <location>
        <begin position="583"/>
        <end position="604"/>
    </location>
</feature>
<dbReference type="GO" id="GO:0006361">
    <property type="term" value="P:transcription initiation at RNA polymerase I promoter"/>
    <property type="evidence" value="ECO:0007669"/>
    <property type="project" value="TreeGrafter"/>
</dbReference>
<accession>A0AA39QTF5</accession>
<dbReference type="Gene3D" id="1.10.10.60">
    <property type="entry name" value="Homeodomain-like"/>
    <property type="match status" value="1"/>
</dbReference>
<feature type="region of interest" description="Disordered" evidence="1">
    <location>
        <begin position="1"/>
        <end position="52"/>
    </location>
</feature>
<dbReference type="GO" id="GO:0042790">
    <property type="term" value="P:nucleolar large rRNA transcription by RNA polymerase I"/>
    <property type="evidence" value="ECO:0007669"/>
    <property type="project" value="InterPro"/>
</dbReference>
<dbReference type="SUPFAM" id="SSF46689">
    <property type="entry name" value="Homeodomain-like"/>
    <property type="match status" value="1"/>
</dbReference>
<dbReference type="Proteomes" id="UP001166286">
    <property type="component" value="Unassembled WGS sequence"/>
</dbReference>
<dbReference type="InterPro" id="IPR009057">
    <property type="entry name" value="Homeodomain-like_sf"/>
</dbReference>
<dbReference type="AlphaFoldDB" id="A0AA39QTF5"/>
<evidence type="ECO:0000313" key="3">
    <source>
        <dbReference type="Proteomes" id="UP001166286"/>
    </source>
</evidence>
<organism evidence="2 3">
    <name type="scientific">Cladonia borealis</name>
    <dbReference type="NCBI Taxonomy" id="184061"/>
    <lineage>
        <taxon>Eukaryota</taxon>
        <taxon>Fungi</taxon>
        <taxon>Dikarya</taxon>
        <taxon>Ascomycota</taxon>
        <taxon>Pezizomycotina</taxon>
        <taxon>Lecanoromycetes</taxon>
        <taxon>OSLEUM clade</taxon>
        <taxon>Lecanoromycetidae</taxon>
        <taxon>Lecanorales</taxon>
        <taxon>Lecanorineae</taxon>
        <taxon>Cladoniaceae</taxon>
        <taxon>Cladonia</taxon>
    </lineage>
</organism>
<dbReference type="EMBL" id="JAFEKC020000023">
    <property type="protein sequence ID" value="KAK0507589.1"/>
    <property type="molecule type" value="Genomic_DNA"/>
</dbReference>
<reference evidence="2" key="1">
    <citation type="submission" date="2023-03" db="EMBL/GenBank/DDBJ databases">
        <title>Complete genome of Cladonia borealis.</title>
        <authorList>
            <person name="Park H."/>
        </authorList>
    </citation>
    <scope>NUCLEOTIDE SEQUENCE</scope>
    <source>
        <strain evidence="2">ANT050790</strain>
    </source>
</reference>
<dbReference type="GO" id="GO:0001181">
    <property type="term" value="F:RNA polymerase I general transcription initiation factor activity"/>
    <property type="evidence" value="ECO:0007669"/>
    <property type="project" value="TreeGrafter"/>
</dbReference>
<feature type="compositionally biased region" description="Basic and acidic residues" evidence="1">
    <location>
        <begin position="477"/>
        <end position="487"/>
    </location>
</feature>
<feature type="region of interest" description="Disordered" evidence="1">
    <location>
        <begin position="544"/>
        <end position="657"/>
    </location>
</feature>
<sequence>MSKLSETSPRTDRLRRRVRSDSRPESEYEDSESSTSSLQGADSSRSRRKRRRVERYASDLQARVKRLKPFYNDKYRVLLNSTVRDIASGGFSEVVPLPPNQIGVTIWSSEEKETFFSVLARRGRHDIKGIAADIGSKSESEVYTYLELLQNAIAEQNAHVHHKQLLTIDGIEPALEVSQQCCAALDLAAEAVSVLQHKEEEKTERQEHANLSLLTSTVAKWANRSLLAGEEGQQEVLQALPPATLLNLRCFLTLSKRIFMNSSIPENNWRTYAGRRQSPSITYTAFSDTHTLAISLTRKLIQSSLFFAMSRIRTLGTSGYHTPKQHVKARDVEAALNVLGMEANGRKTWIATARKCRLRVYENVRHRKVEGKRYSYDEVEATLSKDSFGSRGRYRSRSAGNEDVSNPPTDKSSASSAEDVPEESSSSSPDHSSTDKSDSSLSDDCISSTDLSSSSSSEQGSTKQRLEQAEDAYLEASDQKASKEEEKRLWEILGEDPSTKMDLEPIDLPPVPRRVNREKLVDWTTWIDYSAEWENFETPVEASSFAKNRRIGRRHGGDSGLADGLSEEDAVEERGRKALSDEFVQDSSDEGESQDVEYDDDSDGLDAGSNGRESRGISGEEMGDSMHASSPELDQQSIEGARQDEDEDVSGEENDDE</sequence>
<evidence type="ECO:0000256" key="1">
    <source>
        <dbReference type="SAM" id="MobiDB-lite"/>
    </source>
</evidence>
<dbReference type="PANTHER" id="PTHR28079:SF1">
    <property type="entry name" value="RNA POLYMERASE I-SPECIFIC TRANSCRIPTION INITIATION FACTOR RRN5"/>
    <property type="match status" value="1"/>
</dbReference>
<evidence type="ECO:0000313" key="2">
    <source>
        <dbReference type="EMBL" id="KAK0507589.1"/>
    </source>
</evidence>
<feature type="region of interest" description="Disordered" evidence="1">
    <location>
        <begin position="388"/>
        <end position="487"/>
    </location>
</feature>
<comment type="caution">
    <text evidence="2">The sequence shown here is derived from an EMBL/GenBank/DDBJ whole genome shotgun (WGS) entry which is preliminary data.</text>
</comment>
<feature type="compositionally biased region" description="Acidic residues" evidence="1">
    <location>
        <begin position="644"/>
        <end position="657"/>
    </location>
</feature>
<keyword evidence="3" id="KW-1185">Reference proteome</keyword>
<dbReference type="PANTHER" id="PTHR28079">
    <property type="entry name" value="RNA POLYMERASE I-SPECIFIC TRANSCRIPTION INITIATION FACTOR RRN5"/>
    <property type="match status" value="1"/>
</dbReference>
<proteinExistence type="predicted"/>
<feature type="compositionally biased region" description="Low complexity" evidence="1">
    <location>
        <begin position="412"/>
        <end position="431"/>
    </location>
</feature>
<dbReference type="GO" id="GO:0000182">
    <property type="term" value="F:rDNA binding"/>
    <property type="evidence" value="ECO:0007669"/>
    <property type="project" value="TreeGrafter"/>
</dbReference>
<gene>
    <name evidence="2" type="ORF">JMJ35_010112</name>
</gene>
<dbReference type="GO" id="GO:0000500">
    <property type="term" value="C:RNA polymerase I upstream activating factor complex"/>
    <property type="evidence" value="ECO:0007669"/>
    <property type="project" value="InterPro"/>
</dbReference>